<evidence type="ECO:0000259" key="4">
    <source>
        <dbReference type="PROSITE" id="PS50977"/>
    </source>
</evidence>
<dbReference type="InterPro" id="IPR036271">
    <property type="entry name" value="Tet_transcr_reg_TetR-rel_C_sf"/>
</dbReference>
<evidence type="ECO:0000256" key="1">
    <source>
        <dbReference type="ARBA" id="ARBA00022491"/>
    </source>
</evidence>
<evidence type="ECO:0000256" key="2">
    <source>
        <dbReference type="ARBA" id="ARBA00023125"/>
    </source>
</evidence>
<dbReference type="Proteomes" id="UP001597383">
    <property type="component" value="Unassembled WGS sequence"/>
</dbReference>
<dbReference type="InterPro" id="IPR001647">
    <property type="entry name" value="HTH_TetR"/>
</dbReference>
<dbReference type="InterPro" id="IPR050624">
    <property type="entry name" value="HTH-type_Tx_Regulator"/>
</dbReference>
<dbReference type="InterPro" id="IPR009057">
    <property type="entry name" value="Homeodomain-like_sf"/>
</dbReference>
<dbReference type="Pfam" id="PF00440">
    <property type="entry name" value="TetR_N"/>
    <property type="match status" value="1"/>
</dbReference>
<keyword evidence="2 3" id="KW-0238">DNA-binding</keyword>
<dbReference type="SUPFAM" id="SSF46689">
    <property type="entry name" value="Homeodomain-like"/>
    <property type="match status" value="1"/>
</dbReference>
<evidence type="ECO:0000313" key="6">
    <source>
        <dbReference type="Proteomes" id="UP001597383"/>
    </source>
</evidence>
<dbReference type="Gene3D" id="1.10.357.10">
    <property type="entry name" value="Tetracycline Repressor, domain 2"/>
    <property type="match status" value="1"/>
</dbReference>
<dbReference type="EMBL" id="JBHUHQ010000006">
    <property type="protein sequence ID" value="MFD2043288.1"/>
    <property type="molecule type" value="Genomic_DNA"/>
</dbReference>
<comment type="caution">
    <text evidence="5">The sequence shown here is derived from an EMBL/GenBank/DDBJ whole genome shotgun (WGS) entry which is preliminary data.</text>
</comment>
<proteinExistence type="predicted"/>
<dbReference type="SUPFAM" id="SSF48498">
    <property type="entry name" value="Tetracyclin repressor-like, C-terminal domain"/>
    <property type="match status" value="1"/>
</dbReference>
<evidence type="ECO:0000256" key="3">
    <source>
        <dbReference type="PROSITE-ProRule" id="PRU00335"/>
    </source>
</evidence>
<sequence length="200" mass="23156">MAPLNEDQLKDIREERKIQIMNAAMKVFANNGIKLTKISMIAKEAKVSHGLVYHYFNSKEEVLFQSLEWAMETATMEAAFQELNNMPMSPLEKIKHFTTFALSEGNSDVFRVIQHVTKSEDIPQHISELIEQSGKMYLEFLYPLFAEGQETGEIYKGDTQELLETYLNILSGIMSEDLQWWKQNIDQKVNILLRMLSSKK</sequence>
<feature type="DNA-binding region" description="H-T-H motif" evidence="3">
    <location>
        <begin position="37"/>
        <end position="56"/>
    </location>
</feature>
<dbReference type="RefSeq" id="WP_377555016.1">
    <property type="nucleotide sequence ID" value="NZ_JBHUHQ010000006.1"/>
</dbReference>
<dbReference type="PRINTS" id="PR00455">
    <property type="entry name" value="HTHTETR"/>
</dbReference>
<dbReference type="PANTHER" id="PTHR43479:SF11">
    <property type="entry name" value="ACREF_ENVCD OPERON REPRESSOR-RELATED"/>
    <property type="match status" value="1"/>
</dbReference>
<dbReference type="PANTHER" id="PTHR43479">
    <property type="entry name" value="ACREF/ENVCD OPERON REPRESSOR-RELATED"/>
    <property type="match status" value="1"/>
</dbReference>
<evidence type="ECO:0000313" key="5">
    <source>
        <dbReference type="EMBL" id="MFD2043288.1"/>
    </source>
</evidence>
<name>A0ABW4VYA8_9BACI</name>
<accession>A0ABW4VYA8</accession>
<keyword evidence="6" id="KW-1185">Reference proteome</keyword>
<protein>
    <submittedName>
        <fullName evidence="5">TetR/AcrR family transcriptional regulator</fullName>
    </submittedName>
</protein>
<dbReference type="PROSITE" id="PS50977">
    <property type="entry name" value="HTH_TETR_2"/>
    <property type="match status" value="1"/>
</dbReference>
<keyword evidence="1" id="KW-0678">Repressor</keyword>
<reference evidence="6" key="1">
    <citation type="journal article" date="2019" name="Int. J. Syst. Evol. Microbiol.">
        <title>The Global Catalogue of Microorganisms (GCM) 10K type strain sequencing project: providing services to taxonomists for standard genome sequencing and annotation.</title>
        <authorList>
            <consortium name="The Broad Institute Genomics Platform"/>
            <consortium name="The Broad Institute Genome Sequencing Center for Infectious Disease"/>
            <person name="Wu L."/>
            <person name="Ma J."/>
        </authorList>
    </citation>
    <scope>NUCLEOTIDE SEQUENCE [LARGE SCALE GENOMIC DNA]</scope>
    <source>
        <strain evidence="6">R28</strain>
    </source>
</reference>
<feature type="domain" description="HTH tetR-type" evidence="4">
    <location>
        <begin position="14"/>
        <end position="74"/>
    </location>
</feature>
<gene>
    <name evidence="5" type="ORF">ACFSJF_03190</name>
</gene>
<organism evidence="5 6">
    <name type="scientific">Ornithinibacillus salinisoli</name>
    <dbReference type="NCBI Taxonomy" id="1848459"/>
    <lineage>
        <taxon>Bacteria</taxon>
        <taxon>Bacillati</taxon>
        <taxon>Bacillota</taxon>
        <taxon>Bacilli</taxon>
        <taxon>Bacillales</taxon>
        <taxon>Bacillaceae</taxon>
        <taxon>Ornithinibacillus</taxon>
    </lineage>
</organism>